<reference evidence="1 2" key="1">
    <citation type="submission" date="2012-01" db="EMBL/GenBank/DDBJ databases">
        <title>Improved High-Quality Draft sequence of Saccharomonospora xinjiangensis XJ-54.</title>
        <authorList>
            <consortium name="US DOE Joint Genome Institute"/>
            <person name="Lucas S."/>
            <person name="Han J."/>
            <person name="Lapidus A."/>
            <person name="Cheng J.-F."/>
            <person name="Goodwin L."/>
            <person name="Pitluck S."/>
            <person name="Peters L."/>
            <person name="Mikhailova N."/>
            <person name="Teshima H."/>
            <person name="Detter J.C."/>
            <person name="Han C."/>
            <person name="Tapia R."/>
            <person name="Land M."/>
            <person name="Hauser L."/>
            <person name="Kyrpides N."/>
            <person name="Ivanova N."/>
            <person name="Pagani I."/>
            <person name="Brambilla E.-M."/>
            <person name="Klenk H.-P."/>
            <person name="Woyke T."/>
        </authorList>
    </citation>
    <scope>NUCLEOTIDE SEQUENCE [LARGE SCALE GENOMIC DNA]</scope>
    <source>
        <strain evidence="1 2">XJ-54</strain>
    </source>
</reference>
<dbReference type="Proteomes" id="UP000004691">
    <property type="component" value="Unassembled WGS sequence"/>
</dbReference>
<accession>I0V8H5</accession>
<gene>
    <name evidence="1" type="ORF">SacxiDRAFT_4247</name>
</gene>
<organism evidence="1 2">
    <name type="scientific">Saccharomonospora xinjiangensis XJ-54</name>
    <dbReference type="NCBI Taxonomy" id="882086"/>
    <lineage>
        <taxon>Bacteria</taxon>
        <taxon>Bacillati</taxon>
        <taxon>Actinomycetota</taxon>
        <taxon>Actinomycetes</taxon>
        <taxon>Pseudonocardiales</taxon>
        <taxon>Pseudonocardiaceae</taxon>
        <taxon>Saccharomonospora</taxon>
    </lineage>
</organism>
<evidence type="ECO:0000313" key="2">
    <source>
        <dbReference type="Proteomes" id="UP000004691"/>
    </source>
</evidence>
<dbReference type="RefSeq" id="WP_006240661.1">
    <property type="nucleotide sequence ID" value="NZ_JH636049.1"/>
</dbReference>
<evidence type="ECO:0000313" key="1">
    <source>
        <dbReference type="EMBL" id="EID56428.1"/>
    </source>
</evidence>
<name>I0V8H5_9PSEU</name>
<evidence type="ECO:0008006" key="3">
    <source>
        <dbReference type="Google" id="ProtNLM"/>
    </source>
</evidence>
<keyword evidence="2" id="KW-1185">Reference proteome</keyword>
<dbReference type="HOGENOM" id="CLU_160020_2_1_11"/>
<dbReference type="OrthoDB" id="5195799at2"/>
<dbReference type="EMBL" id="JH636049">
    <property type="protein sequence ID" value="EID56428.1"/>
    <property type="molecule type" value="Genomic_DNA"/>
</dbReference>
<proteinExistence type="predicted"/>
<sequence>MTAPRGHRIVDGVDVDAVAAAAVACRGVTGLEGDAAGPAQAPVVSYLPGRTVAGVRVERERVIVQITAEWGVAVPELGRCVQAAAAPHVAGRRVDVIVARLSGVPSERAGVESE</sequence>
<dbReference type="AlphaFoldDB" id="I0V8H5"/>
<dbReference type="STRING" id="882086.SacxiDRAFT_4247"/>
<protein>
    <recommendedName>
        <fullName evidence="3">Asp23/Gls24 family envelope stress response protein</fullName>
    </recommendedName>
</protein>